<feature type="region of interest" description="Disordered" evidence="1">
    <location>
        <begin position="1"/>
        <end position="48"/>
    </location>
</feature>
<proteinExistence type="predicted"/>
<evidence type="ECO:0000256" key="1">
    <source>
        <dbReference type="SAM" id="MobiDB-lite"/>
    </source>
</evidence>
<gene>
    <name evidence="2" type="primary">VDR</name>
</gene>
<dbReference type="EMBL" id="HAEF01001606">
    <property type="protein sequence ID" value="SBR38988.1"/>
    <property type="molecule type" value="Transcribed_RNA"/>
</dbReference>
<feature type="region of interest" description="Disordered" evidence="1">
    <location>
        <begin position="60"/>
        <end position="91"/>
    </location>
</feature>
<organism evidence="2">
    <name type="scientific">Nothobranchius pienaari</name>
    <dbReference type="NCBI Taxonomy" id="704102"/>
    <lineage>
        <taxon>Eukaryota</taxon>
        <taxon>Metazoa</taxon>
        <taxon>Chordata</taxon>
        <taxon>Craniata</taxon>
        <taxon>Vertebrata</taxon>
        <taxon>Euteleostomi</taxon>
        <taxon>Actinopterygii</taxon>
        <taxon>Neopterygii</taxon>
        <taxon>Teleostei</taxon>
        <taxon>Neoteleostei</taxon>
        <taxon>Acanthomorphata</taxon>
        <taxon>Ovalentaria</taxon>
        <taxon>Atherinomorphae</taxon>
        <taxon>Cyprinodontiformes</taxon>
        <taxon>Nothobranchiidae</taxon>
        <taxon>Nothobranchius</taxon>
    </lineage>
</organism>
<dbReference type="AlphaFoldDB" id="A0A1A8L3E4"/>
<protein>
    <submittedName>
        <fullName evidence="2">Vitamin D (1,25-dihydroxyvitamin D3) receptor</fullName>
    </submittedName>
</protein>
<name>A0A1A8L3E4_9TELE</name>
<keyword evidence="2" id="KW-0675">Receptor</keyword>
<sequence>RPHRAASGPSLRGSPGLHPCQPPGGTPPLRQNDPEAGRPAQPERGALQAVPLALLPARAQHAAHPAGAGSVRQRGVVAAREEEEEQECLHTNALTTPTTILAFFSSIKHWTSG</sequence>
<accession>A0A1A8L3E4</accession>
<feature type="compositionally biased region" description="Low complexity" evidence="1">
    <location>
        <begin position="60"/>
        <end position="78"/>
    </location>
</feature>
<evidence type="ECO:0000313" key="2">
    <source>
        <dbReference type="EMBL" id="SBR38988.1"/>
    </source>
</evidence>
<feature type="non-terminal residue" evidence="2">
    <location>
        <position position="1"/>
    </location>
</feature>
<reference evidence="2" key="2">
    <citation type="submission" date="2016-06" db="EMBL/GenBank/DDBJ databases">
        <title>The genome of a short-lived fish provides insights into sex chromosome evolution and the genetic control of aging.</title>
        <authorList>
            <person name="Reichwald K."/>
            <person name="Felder M."/>
            <person name="Petzold A."/>
            <person name="Koch P."/>
            <person name="Groth M."/>
            <person name="Platzer M."/>
        </authorList>
    </citation>
    <scope>NUCLEOTIDE SEQUENCE</scope>
    <source>
        <tissue evidence="2">Brain</tissue>
    </source>
</reference>
<reference evidence="2" key="1">
    <citation type="submission" date="2016-05" db="EMBL/GenBank/DDBJ databases">
        <authorList>
            <person name="Lavstsen T."/>
            <person name="Jespersen J.S."/>
        </authorList>
    </citation>
    <scope>NUCLEOTIDE SEQUENCE</scope>
    <source>
        <tissue evidence="2">Brain</tissue>
    </source>
</reference>
<feature type="non-terminal residue" evidence="2">
    <location>
        <position position="113"/>
    </location>
</feature>